<dbReference type="InterPro" id="IPR006660">
    <property type="entry name" value="Arsenate_reductase-like"/>
</dbReference>
<dbReference type="InterPro" id="IPR006504">
    <property type="entry name" value="Tscrpt_reg_Spx/MgsR"/>
</dbReference>
<dbReference type="EMBL" id="JAGIBU010000004">
    <property type="protein sequence ID" value="MBS7824684.1"/>
    <property type="molecule type" value="Genomic_DNA"/>
</dbReference>
<evidence type="ECO:0000256" key="1">
    <source>
        <dbReference type="ARBA" id="ARBA00007198"/>
    </source>
</evidence>
<evidence type="ECO:0000313" key="4">
    <source>
        <dbReference type="Proteomes" id="UP000680020"/>
    </source>
</evidence>
<accession>A0AB35BWN5</accession>
<dbReference type="SUPFAM" id="SSF52833">
    <property type="entry name" value="Thioredoxin-like"/>
    <property type="match status" value="1"/>
</dbReference>
<dbReference type="InterPro" id="IPR036249">
    <property type="entry name" value="Thioredoxin-like_sf"/>
</dbReference>
<protein>
    <submittedName>
        <fullName evidence="3">Spx/MgsR family RNA polymerase-binding regulatory protein</fullName>
    </submittedName>
</protein>
<name>A0AB35BWN5_9GAMM</name>
<dbReference type="PROSITE" id="PS51353">
    <property type="entry name" value="ARSC"/>
    <property type="match status" value="1"/>
</dbReference>
<dbReference type="AlphaFoldDB" id="A0AB35BWN5"/>
<dbReference type="Gene3D" id="3.40.30.10">
    <property type="entry name" value="Glutaredoxin"/>
    <property type="match status" value="1"/>
</dbReference>
<dbReference type="PANTHER" id="PTHR30041">
    <property type="entry name" value="ARSENATE REDUCTASE"/>
    <property type="match status" value="1"/>
</dbReference>
<dbReference type="Proteomes" id="UP000680020">
    <property type="component" value="Unassembled WGS sequence"/>
</dbReference>
<proteinExistence type="inferred from homology"/>
<sequence>MFIIYGIPNCDTVKKARAWLTEQNIEYTFSDFKKAAPSAELLKTWLDVFGLDVVINKRGTTWRKLSTEDQAACAAVKTALPILLANLSMIKRPILMKDDQPIFIGFDPSLWQAKLK</sequence>
<evidence type="ECO:0000313" key="3">
    <source>
        <dbReference type="EMBL" id="MBS7824684.1"/>
    </source>
</evidence>
<gene>
    <name evidence="3" type="ORF">J7561_05630</name>
</gene>
<dbReference type="Pfam" id="PF03960">
    <property type="entry name" value="ArsC"/>
    <property type="match status" value="1"/>
</dbReference>
<comment type="caution">
    <text evidence="3">The sequence shown here is derived from an EMBL/GenBank/DDBJ whole genome shotgun (WGS) entry which is preliminary data.</text>
</comment>
<dbReference type="RefSeq" id="WP_213403857.1">
    <property type="nucleotide sequence ID" value="NZ_JAGIBT010000003.1"/>
</dbReference>
<dbReference type="PANTHER" id="PTHR30041:SF8">
    <property type="entry name" value="PROTEIN YFFB"/>
    <property type="match status" value="1"/>
</dbReference>
<comment type="similarity">
    <text evidence="1 2">Belongs to the ArsC family.</text>
</comment>
<dbReference type="NCBIfam" id="TIGR01617">
    <property type="entry name" value="arsC_related"/>
    <property type="match status" value="1"/>
</dbReference>
<evidence type="ECO:0000256" key="2">
    <source>
        <dbReference type="PROSITE-ProRule" id="PRU01282"/>
    </source>
</evidence>
<organism evidence="3 4">
    <name type="scientific">Wohlfahrtiimonas chitiniclastica</name>
    <dbReference type="NCBI Taxonomy" id="400946"/>
    <lineage>
        <taxon>Bacteria</taxon>
        <taxon>Pseudomonadati</taxon>
        <taxon>Pseudomonadota</taxon>
        <taxon>Gammaproteobacteria</taxon>
        <taxon>Cardiobacteriales</taxon>
        <taxon>Ignatzschineriaceae</taxon>
        <taxon>Wohlfahrtiimonas</taxon>
    </lineage>
</organism>
<reference evidence="3" key="1">
    <citation type="submission" date="2021-03" db="EMBL/GenBank/DDBJ databases">
        <title>Identification and antibiotic profiling of Wohlfahrtiimonas chitiniclastica, an underestimated human pathogen.</title>
        <authorList>
            <person name="Kopf A."/>
            <person name="Bunk B."/>
            <person name="Coldewey S."/>
            <person name="Gunzer F."/>
            <person name="Riedel T."/>
            <person name="Schroettner P."/>
        </authorList>
    </citation>
    <scope>NUCLEOTIDE SEQUENCE</scope>
    <source>
        <strain evidence="3">DSM 100917</strain>
    </source>
</reference>